<organism evidence="2 3">
    <name type="scientific">Paenibacillus qinlingensis</name>
    <dbReference type="NCBI Taxonomy" id="1837343"/>
    <lineage>
        <taxon>Bacteria</taxon>
        <taxon>Bacillati</taxon>
        <taxon>Bacillota</taxon>
        <taxon>Bacilli</taxon>
        <taxon>Bacillales</taxon>
        <taxon>Paenibacillaceae</taxon>
        <taxon>Paenibacillus</taxon>
    </lineage>
</organism>
<name>A0ABU1NWE9_9BACL</name>
<evidence type="ECO:0000313" key="2">
    <source>
        <dbReference type="EMBL" id="MDR6551786.1"/>
    </source>
</evidence>
<reference evidence="2 3" key="1">
    <citation type="submission" date="2023-07" db="EMBL/GenBank/DDBJ databases">
        <title>Sorghum-associated microbial communities from plants grown in Nebraska, USA.</title>
        <authorList>
            <person name="Schachtman D."/>
        </authorList>
    </citation>
    <scope>NUCLEOTIDE SEQUENCE [LARGE SCALE GENOMIC DNA]</scope>
    <source>
        <strain evidence="2 3">CC258</strain>
    </source>
</reference>
<dbReference type="Proteomes" id="UP001267290">
    <property type="component" value="Unassembled WGS sequence"/>
</dbReference>
<feature type="transmembrane region" description="Helical" evidence="1">
    <location>
        <begin position="12"/>
        <end position="37"/>
    </location>
</feature>
<gene>
    <name evidence="2" type="ORF">J2736_002975</name>
</gene>
<protein>
    <recommendedName>
        <fullName evidence="4">DUF4190 domain-containing protein</fullName>
    </recommendedName>
</protein>
<comment type="caution">
    <text evidence="2">The sequence shown here is derived from an EMBL/GenBank/DDBJ whole genome shotgun (WGS) entry which is preliminary data.</text>
</comment>
<keyword evidence="1" id="KW-0472">Membrane</keyword>
<evidence type="ECO:0000313" key="3">
    <source>
        <dbReference type="Proteomes" id="UP001267290"/>
    </source>
</evidence>
<keyword evidence="1" id="KW-1133">Transmembrane helix</keyword>
<keyword evidence="1" id="KW-0812">Transmembrane</keyword>
<dbReference type="EMBL" id="JAVDSB010000004">
    <property type="protein sequence ID" value="MDR6551786.1"/>
    <property type="molecule type" value="Genomic_DNA"/>
</dbReference>
<evidence type="ECO:0008006" key="4">
    <source>
        <dbReference type="Google" id="ProtNLM"/>
    </source>
</evidence>
<accession>A0ABU1NWE9</accession>
<sequence>MKRYVNTALIFSVAAFIGVMYISQLLGIICGIISIVLSLLHMKTEKKRSIVAIIISTITILVPIVLILALVNSLEGF</sequence>
<keyword evidence="3" id="KW-1185">Reference proteome</keyword>
<proteinExistence type="predicted"/>
<feature type="transmembrane region" description="Helical" evidence="1">
    <location>
        <begin position="49"/>
        <end position="71"/>
    </location>
</feature>
<evidence type="ECO:0000256" key="1">
    <source>
        <dbReference type="SAM" id="Phobius"/>
    </source>
</evidence>